<evidence type="ECO:0000313" key="1">
    <source>
        <dbReference type="EMBL" id="MBT1707751.1"/>
    </source>
</evidence>
<gene>
    <name evidence="1" type="ORF">KK062_05945</name>
</gene>
<protein>
    <submittedName>
        <fullName evidence="1">Ferritin-like domain-containing protein</fullName>
    </submittedName>
</protein>
<dbReference type="InterPro" id="IPR009078">
    <property type="entry name" value="Ferritin-like_SF"/>
</dbReference>
<sequence length="261" mass="28161">MNLSRIFKAIESVDPEVYERTSNRRSLFGNLASVGVKAAATVPLILGSSLKKAYGKGKASVGDVLNYALTLEYLEDAFYEQGLMAEGLIPENRRVIFQQISKHESAHVQFLLGVLDSMDVTPVSKPEFDFTANGEYATVWSSYAVFLTLSQAFEDTGVRAYKGRAQELVGQAALTAALQIHSVEARHASMIRRLRAEKGWITSAETNGVPTAVYAGEDVTMQGTVDITGLGYTTAAATQAFDEPLTPDQVLAIAGPFIVAS</sequence>
<accession>A0AAP2DV24</accession>
<evidence type="ECO:0000313" key="2">
    <source>
        <dbReference type="Proteomes" id="UP001319080"/>
    </source>
</evidence>
<name>A0AAP2DV24_9BACT</name>
<dbReference type="AlphaFoldDB" id="A0AAP2DV24"/>
<dbReference type="RefSeq" id="WP_254083341.1">
    <property type="nucleotide sequence ID" value="NZ_JAHESE010000003.1"/>
</dbReference>
<dbReference type="Proteomes" id="UP001319080">
    <property type="component" value="Unassembled WGS sequence"/>
</dbReference>
<keyword evidence="2" id="KW-1185">Reference proteome</keyword>
<dbReference type="EMBL" id="JAHESE010000003">
    <property type="protein sequence ID" value="MBT1707751.1"/>
    <property type="molecule type" value="Genomic_DNA"/>
</dbReference>
<proteinExistence type="predicted"/>
<comment type="caution">
    <text evidence="1">The sequence shown here is derived from an EMBL/GenBank/DDBJ whole genome shotgun (WGS) entry which is preliminary data.</text>
</comment>
<organism evidence="1 2">
    <name type="scientific">Dawidia cretensis</name>
    <dbReference type="NCBI Taxonomy" id="2782350"/>
    <lineage>
        <taxon>Bacteria</taxon>
        <taxon>Pseudomonadati</taxon>
        <taxon>Bacteroidota</taxon>
        <taxon>Cytophagia</taxon>
        <taxon>Cytophagales</taxon>
        <taxon>Chryseotaleaceae</taxon>
        <taxon>Dawidia</taxon>
    </lineage>
</organism>
<dbReference type="Pfam" id="PF13668">
    <property type="entry name" value="Ferritin_2"/>
    <property type="match status" value="1"/>
</dbReference>
<dbReference type="SUPFAM" id="SSF47240">
    <property type="entry name" value="Ferritin-like"/>
    <property type="match status" value="1"/>
</dbReference>
<reference evidence="1 2" key="1">
    <citation type="submission" date="2021-05" db="EMBL/GenBank/DDBJ databases">
        <title>A Polyphasic approach of four new species of the genus Ohtaekwangia: Ohtaekwangia histidinii sp. nov., Ohtaekwangia cretensis sp. nov., Ohtaekwangia indiensis sp. nov., Ohtaekwangia reichenbachii sp. nov. from diverse environment.</title>
        <authorList>
            <person name="Octaviana S."/>
        </authorList>
    </citation>
    <scope>NUCLEOTIDE SEQUENCE [LARGE SCALE GENOMIC DNA]</scope>
    <source>
        <strain evidence="1 2">PWU5</strain>
    </source>
</reference>
<dbReference type="CDD" id="cd00657">
    <property type="entry name" value="Ferritin_like"/>
    <property type="match status" value="1"/>
</dbReference>